<dbReference type="InterPro" id="IPR036865">
    <property type="entry name" value="CRAL-TRIO_dom_sf"/>
</dbReference>
<dbReference type="Gene3D" id="3.40.525.10">
    <property type="entry name" value="CRAL-TRIO lipid binding domain"/>
    <property type="match status" value="1"/>
</dbReference>
<dbReference type="InterPro" id="IPR008936">
    <property type="entry name" value="Rho_GTPase_activation_prot"/>
</dbReference>
<dbReference type="Pfam" id="PF13716">
    <property type="entry name" value="CRAL_TRIO_2"/>
    <property type="match status" value="1"/>
</dbReference>
<feature type="region of interest" description="Disordered" evidence="1">
    <location>
        <begin position="449"/>
        <end position="549"/>
    </location>
</feature>
<dbReference type="SMART" id="SM00324">
    <property type="entry name" value="RhoGAP"/>
    <property type="match status" value="1"/>
</dbReference>
<feature type="region of interest" description="Disordered" evidence="1">
    <location>
        <begin position="614"/>
        <end position="634"/>
    </location>
</feature>
<feature type="compositionally biased region" description="Low complexity" evidence="1">
    <location>
        <begin position="621"/>
        <end position="634"/>
    </location>
</feature>
<evidence type="ECO:0000313" key="5">
    <source>
        <dbReference type="Proteomes" id="UP000799441"/>
    </source>
</evidence>
<dbReference type="InterPro" id="IPR001251">
    <property type="entry name" value="CRAL-TRIO_dom"/>
</dbReference>
<feature type="region of interest" description="Disordered" evidence="1">
    <location>
        <begin position="734"/>
        <end position="794"/>
    </location>
</feature>
<accession>A0A9P4QD38</accession>
<gene>
    <name evidence="4" type="ORF">K431DRAFT_283885</name>
</gene>
<evidence type="ECO:0000259" key="2">
    <source>
        <dbReference type="PROSITE" id="PS50191"/>
    </source>
</evidence>
<dbReference type="OrthoDB" id="410651at2759"/>
<dbReference type="InterPro" id="IPR000198">
    <property type="entry name" value="RhoGAP_dom"/>
</dbReference>
<dbReference type="CDD" id="cd00159">
    <property type="entry name" value="RhoGAP"/>
    <property type="match status" value="1"/>
</dbReference>
<evidence type="ECO:0008006" key="6">
    <source>
        <dbReference type="Google" id="ProtNLM"/>
    </source>
</evidence>
<dbReference type="PANTHER" id="PTHR45808">
    <property type="entry name" value="RHO GTPASE-ACTIVATING PROTEIN 68F"/>
    <property type="match status" value="1"/>
</dbReference>
<dbReference type="GO" id="GO:0005096">
    <property type="term" value="F:GTPase activator activity"/>
    <property type="evidence" value="ECO:0007669"/>
    <property type="project" value="TreeGrafter"/>
</dbReference>
<sequence length="824" mass="90124">MRSALAAVAEKRADIRQKRQRSHSLTAVPPATTSDDYLHELAQIAASILYRSPRLSNNGLPIYVLNAAAFPDAWEVDYDSLLPYVLARLPGEDELLSGQEYEVVFFAGGQPDSATSEKKQGPGIGWYLQAYHVLSRATRKKLQKLYIVHPRTWVRVLIGVFGTIVSPKFRRKIFTINTLTGLAQHVRIEQLLIPPAVYLHDRKLSQDIHTDASGKRAYGVRHPLPKNLETGHTRLPRVLRETTSFIIQPGNIGTEGIFRIPPHSILAGVLREAYDRGQEWIVWREPGTIVVQPPLDSLLLEEIRPEDTYGVHLAASLIKSWYRELQEPIFPEAGYSILRERYGGTARKVAPEDLVDLLLPASDRSPLSTTSREILTRHLLPLLSMVAAKEPQNKMTPEALSICFAMALLCGSNQLEDAKMTNVIKRILIAAIEAWPQLSHGMGIDGQMFEHDLQSPENPNDYEDPLEQTKSRLTSQGEKTAAEKHLSDYEPHRIVLVDDLDGNEGKPPPLPPRRSRAPSATNGHQQQQPPPIDTTLGAMPKRKPAPAAVAPPRYSSIFDVDGNSIHVADSPASYAPADGFGPRRRGDWSIDSDHKKVPPPHLVTPTEIPQALEMPKRKAVSSETSPESTSAPISRAVSSDAALMSAARAAAQTAAAGMAQKLVESPVITSPATFGSNTSDTNFMSAAPDSAVSDSVTFRKPSWPASAVRASSHPISTLNSQTYNTVPVIRQTPAVKSDAAPPPVSAKPRAPSPGLLKRMATMGPTPSAPMAGTDRDSTTARLQPRPLNTKRTSVDDLRRLYEERASTAESLKVAAQIRRGSSLV</sequence>
<dbReference type="PROSITE" id="PS50238">
    <property type="entry name" value="RHOGAP"/>
    <property type="match status" value="1"/>
</dbReference>
<feature type="domain" description="CRAL-TRIO" evidence="2">
    <location>
        <begin position="34"/>
        <end position="205"/>
    </location>
</feature>
<dbReference type="Pfam" id="PF00620">
    <property type="entry name" value="RhoGAP"/>
    <property type="match status" value="1"/>
</dbReference>
<dbReference type="PANTHER" id="PTHR45808:SF2">
    <property type="entry name" value="RHO GTPASE-ACTIVATING PROTEIN 68F"/>
    <property type="match status" value="1"/>
</dbReference>
<feature type="domain" description="Rho-GAP" evidence="3">
    <location>
        <begin position="222"/>
        <end position="435"/>
    </location>
</feature>
<proteinExistence type="predicted"/>
<dbReference type="EMBL" id="MU003782">
    <property type="protein sequence ID" value="KAF2722467.1"/>
    <property type="molecule type" value="Genomic_DNA"/>
</dbReference>
<keyword evidence="5" id="KW-1185">Reference proteome</keyword>
<evidence type="ECO:0000256" key="1">
    <source>
        <dbReference type="SAM" id="MobiDB-lite"/>
    </source>
</evidence>
<comment type="caution">
    <text evidence="4">The sequence shown here is derived from an EMBL/GenBank/DDBJ whole genome shotgun (WGS) entry which is preliminary data.</text>
</comment>
<dbReference type="GO" id="GO:0007264">
    <property type="term" value="P:small GTPase-mediated signal transduction"/>
    <property type="evidence" value="ECO:0007669"/>
    <property type="project" value="TreeGrafter"/>
</dbReference>
<feature type="compositionally biased region" description="Basic and acidic residues" evidence="1">
    <location>
        <begin position="480"/>
        <end position="496"/>
    </location>
</feature>
<name>A0A9P4QD38_9PEZI</name>
<evidence type="ECO:0000313" key="4">
    <source>
        <dbReference type="EMBL" id="KAF2722467.1"/>
    </source>
</evidence>
<evidence type="ECO:0000259" key="3">
    <source>
        <dbReference type="PROSITE" id="PS50238"/>
    </source>
</evidence>
<dbReference type="AlphaFoldDB" id="A0A9P4QD38"/>
<dbReference type="GO" id="GO:0005737">
    <property type="term" value="C:cytoplasm"/>
    <property type="evidence" value="ECO:0007669"/>
    <property type="project" value="TreeGrafter"/>
</dbReference>
<protein>
    <recommendedName>
        <fullName evidence="6">CRAL-TRIO domain-containing protein</fullName>
    </recommendedName>
</protein>
<dbReference type="Proteomes" id="UP000799441">
    <property type="component" value="Unassembled WGS sequence"/>
</dbReference>
<dbReference type="CDD" id="cd00170">
    <property type="entry name" value="SEC14"/>
    <property type="match status" value="1"/>
</dbReference>
<dbReference type="Gene3D" id="1.10.555.10">
    <property type="entry name" value="Rho GTPase activation protein"/>
    <property type="match status" value="1"/>
</dbReference>
<dbReference type="SUPFAM" id="SSF48350">
    <property type="entry name" value="GTPase activation domain, GAP"/>
    <property type="match status" value="1"/>
</dbReference>
<reference evidence="4" key="1">
    <citation type="journal article" date="2020" name="Stud. Mycol.">
        <title>101 Dothideomycetes genomes: a test case for predicting lifestyles and emergence of pathogens.</title>
        <authorList>
            <person name="Haridas S."/>
            <person name="Albert R."/>
            <person name="Binder M."/>
            <person name="Bloem J."/>
            <person name="Labutti K."/>
            <person name="Salamov A."/>
            <person name="Andreopoulos B."/>
            <person name="Baker S."/>
            <person name="Barry K."/>
            <person name="Bills G."/>
            <person name="Bluhm B."/>
            <person name="Cannon C."/>
            <person name="Castanera R."/>
            <person name="Culley D."/>
            <person name="Daum C."/>
            <person name="Ezra D."/>
            <person name="Gonzalez J."/>
            <person name="Henrissat B."/>
            <person name="Kuo A."/>
            <person name="Liang C."/>
            <person name="Lipzen A."/>
            <person name="Lutzoni F."/>
            <person name="Magnuson J."/>
            <person name="Mondo S."/>
            <person name="Nolan M."/>
            <person name="Ohm R."/>
            <person name="Pangilinan J."/>
            <person name="Park H.-J."/>
            <person name="Ramirez L."/>
            <person name="Alfaro M."/>
            <person name="Sun H."/>
            <person name="Tritt A."/>
            <person name="Yoshinaga Y."/>
            <person name="Zwiers L.-H."/>
            <person name="Turgeon B."/>
            <person name="Goodwin S."/>
            <person name="Spatafora J."/>
            <person name="Crous P."/>
            <person name="Grigoriev I."/>
        </authorList>
    </citation>
    <scope>NUCLEOTIDE SEQUENCE</scope>
    <source>
        <strain evidence="4">CBS 116435</strain>
    </source>
</reference>
<dbReference type="SUPFAM" id="SSF52087">
    <property type="entry name" value="CRAL/TRIO domain"/>
    <property type="match status" value="1"/>
</dbReference>
<organism evidence="4 5">
    <name type="scientific">Polychaeton citri CBS 116435</name>
    <dbReference type="NCBI Taxonomy" id="1314669"/>
    <lineage>
        <taxon>Eukaryota</taxon>
        <taxon>Fungi</taxon>
        <taxon>Dikarya</taxon>
        <taxon>Ascomycota</taxon>
        <taxon>Pezizomycotina</taxon>
        <taxon>Dothideomycetes</taxon>
        <taxon>Dothideomycetidae</taxon>
        <taxon>Capnodiales</taxon>
        <taxon>Capnodiaceae</taxon>
        <taxon>Polychaeton</taxon>
    </lineage>
</organism>
<dbReference type="PROSITE" id="PS50191">
    <property type="entry name" value="CRAL_TRIO"/>
    <property type="match status" value="1"/>
</dbReference>